<dbReference type="FunFam" id="1.20.1250.20:FF:000489">
    <property type="entry name" value="MFS general substrate transporter"/>
    <property type="match status" value="1"/>
</dbReference>
<dbReference type="PANTHER" id="PTHR23501:SF199">
    <property type="entry name" value="MFS EFFLUX TRANSPORTER INPD-RELATED"/>
    <property type="match status" value="1"/>
</dbReference>
<feature type="transmembrane region" description="Helical" evidence="10">
    <location>
        <begin position="251"/>
        <end position="271"/>
    </location>
</feature>
<feature type="transmembrane region" description="Helical" evidence="10">
    <location>
        <begin position="133"/>
        <end position="151"/>
    </location>
</feature>
<evidence type="ECO:0000256" key="2">
    <source>
        <dbReference type="ARBA" id="ARBA00007520"/>
    </source>
</evidence>
<keyword evidence="5 10" id="KW-0812">Transmembrane</keyword>
<evidence type="ECO:0000256" key="5">
    <source>
        <dbReference type="ARBA" id="ARBA00022692"/>
    </source>
</evidence>
<dbReference type="InterPro" id="IPR011701">
    <property type="entry name" value="MFS"/>
</dbReference>
<feature type="transmembrane region" description="Helical" evidence="10">
    <location>
        <begin position="398"/>
        <end position="417"/>
    </location>
</feature>
<evidence type="ECO:0000313" key="13">
    <source>
        <dbReference type="Proteomes" id="UP000800040"/>
    </source>
</evidence>
<feature type="compositionally biased region" description="Basic and acidic residues" evidence="9">
    <location>
        <begin position="57"/>
        <end position="67"/>
    </location>
</feature>
<dbReference type="CDD" id="cd17502">
    <property type="entry name" value="MFS_Azr1_MDR_like"/>
    <property type="match status" value="1"/>
</dbReference>
<feature type="transmembrane region" description="Helical" evidence="10">
    <location>
        <begin position="291"/>
        <end position="312"/>
    </location>
</feature>
<keyword evidence="13" id="KW-1185">Reference proteome</keyword>
<proteinExistence type="inferred from homology"/>
<feature type="transmembrane region" description="Helical" evidence="10">
    <location>
        <begin position="424"/>
        <end position="443"/>
    </location>
</feature>
<accession>A0A6A5KJP7</accession>
<dbReference type="PANTHER" id="PTHR23501">
    <property type="entry name" value="MAJOR FACILITATOR SUPERFAMILY"/>
    <property type="match status" value="1"/>
</dbReference>
<evidence type="ECO:0000256" key="4">
    <source>
        <dbReference type="ARBA" id="ARBA00022475"/>
    </source>
</evidence>
<evidence type="ECO:0000256" key="6">
    <source>
        <dbReference type="ARBA" id="ARBA00022989"/>
    </source>
</evidence>
<feature type="domain" description="Major facilitator superfamily (MFS) profile" evidence="11">
    <location>
        <begin position="98"/>
        <end position="586"/>
    </location>
</feature>
<gene>
    <name evidence="12" type="ORF">BDW02DRAFT_488438</name>
</gene>
<evidence type="ECO:0000313" key="12">
    <source>
        <dbReference type="EMBL" id="KAF1838625.1"/>
    </source>
</evidence>
<comment type="similarity">
    <text evidence="2">Belongs to the major facilitator superfamily. TCR/Tet family.</text>
</comment>
<dbReference type="PROSITE" id="PS50850">
    <property type="entry name" value="MFS"/>
    <property type="match status" value="1"/>
</dbReference>
<comment type="subcellular location">
    <subcellularLocation>
        <location evidence="1">Cell membrane</location>
        <topology evidence="1">Multi-pass membrane protein</topology>
    </subcellularLocation>
</comment>
<feature type="transmembrane region" description="Helical" evidence="10">
    <location>
        <begin position="188"/>
        <end position="209"/>
    </location>
</feature>
<feature type="transmembrane region" description="Helical" evidence="10">
    <location>
        <begin position="95"/>
        <end position="121"/>
    </location>
</feature>
<keyword evidence="4" id="KW-1003">Cell membrane</keyword>
<dbReference type="FunFam" id="1.20.1720.10:FF:000012">
    <property type="entry name" value="MFS toxin efflux pump (AflT)"/>
    <property type="match status" value="1"/>
</dbReference>
<feature type="region of interest" description="Disordered" evidence="9">
    <location>
        <begin position="1"/>
        <end position="32"/>
    </location>
</feature>
<dbReference type="Pfam" id="PF07690">
    <property type="entry name" value="MFS_1"/>
    <property type="match status" value="1"/>
</dbReference>
<keyword evidence="7 10" id="KW-0472">Membrane</keyword>
<feature type="transmembrane region" description="Helical" evidence="10">
    <location>
        <begin position="324"/>
        <end position="344"/>
    </location>
</feature>
<dbReference type="OrthoDB" id="10021397at2759"/>
<dbReference type="GO" id="GO:0022857">
    <property type="term" value="F:transmembrane transporter activity"/>
    <property type="evidence" value="ECO:0007669"/>
    <property type="project" value="InterPro"/>
</dbReference>
<feature type="transmembrane region" description="Helical" evidence="10">
    <location>
        <begin position="163"/>
        <end position="182"/>
    </location>
</feature>
<sequence>MGEPNHAHLRPSSMADSEKTAAPSVQPSTFEEKSLVETIIPATGALEKAAETITGVEEHHAPIRGEKAASQGGSTVTVSASGEEDDFEYPTKWKLAAIIVALALAVFCMALDNTIIATAIPRITDQFKALDDVGWYASAYLLTTCATQLIYGKLYTFYSIKWVFLVALFIFELGSLICGVAPNSTALIIGRAVAGVGGAGLFAGAILIISVTVPLQKRPKYMGLIAGMYGIASVAGPLMGGAFTDHLTWRWSFYINLPFGAVTAAFIIPFLHINRRDKKVEATWKQQLQKFDLPGTALFLPAIICLLLALQWGGSQYEWNSGRVIALLVLFVVLIIGFIAVQVWKQEDATVPPRVFGNRNVWGSAWYAAMMGAAFFLIIYYLPIWFQAIKGASATKSGIMNLPAVLGVVILSMLSGVAVTALGYYTPFILVSSILMAIGGGLLTTLEVDSGSPKWIGYQFIFGAGVGLGMSQTLVAVQTVLPANDIPIGTAIVIFSQTLGGALFVSVGQNVFTNQLIKNLASVVPDVDASLVLNTGATELKKAVPAPFLSGVLSAYSEALTQTFYVAVACGTMSIIGALFIEFKSTKGKQMTMAAA</sequence>
<dbReference type="AlphaFoldDB" id="A0A6A5KJP7"/>
<dbReference type="FunFam" id="1.20.1250.20:FF:000196">
    <property type="entry name" value="MFS toxin efflux pump (AflT)"/>
    <property type="match status" value="1"/>
</dbReference>
<feature type="transmembrane region" description="Helical" evidence="10">
    <location>
        <begin position="365"/>
        <end position="386"/>
    </location>
</feature>
<evidence type="ECO:0000256" key="9">
    <source>
        <dbReference type="SAM" id="MobiDB-lite"/>
    </source>
</evidence>
<evidence type="ECO:0000256" key="3">
    <source>
        <dbReference type="ARBA" id="ARBA00022448"/>
    </source>
</evidence>
<protein>
    <submittedName>
        <fullName evidence="12">MFS general substrate transporter</fullName>
    </submittedName>
</protein>
<feature type="transmembrane region" description="Helical" evidence="10">
    <location>
        <begin position="455"/>
        <end position="476"/>
    </location>
</feature>
<dbReference type="InterPro" id="IPR036259">
    <property type="entry name" value="MFS_trans_sf"/>
</dbReference>
<evidence type="ECO:0000256" key="10">
    <source>
        <dbReference type="SAM" id="Phobius"/>
    </source>
</evidence>
<dbReference type="Proteomes" id="UP000800040">
    <property type="component" value="Unassembled WGS sequence"/>
</dbReference>
<evidence type="ECO:0000256" key="7">
    <source>
        <dbReference type="ARBA" id="ARBA00023136"/>
    </source>
</evidence>
<evidence type="ECO:0000256" key="8">
    <source>
        <dbReference type="ARBA" id="ARBA00023180"/>
    </source>
</evidence>
<keyword evidence="8" id="KW-0325">Glycoprotein</keyword>
<keyword evidence="6 10" id="KW-1133">Transmembrane helix</keyword>
<reference evidence="12" key="1">
    <citation type="submission" date="2020-01" db="EMBL/GenBank/DDBJ databases">
        <authorList>
            <consortium name="DOE Joint Genome Institute"/>
            <person name="Haridas S."/>
            <person name="Albert R."/>
            <person name="Binder M."/>
            <person name="Bloem J."/>
            <person name="Labutti K."/>
            <person name="Salamov A."/>
            <person name="Andreopoulos B."/>
            <person name="Baker S.E."/>
            <person name="Barry K."/>
            <person name="Bills G."/>
            <person name="Bluhm B.H."/>
            <person name="Cannon C."/>
            <person name="Castanera R."/>
            <person name="Culley D.E."/>
            <person name="Daum C."/>
            <person name="Ezra D."/>
            <person name="Gonzalez J.B."/>
            <person name="Henrissat B."/>
            <person name="Kuo A."/>
            <person name="Liang C."/>
            <person name="Lipzen A."/>
            <person name="Lutzoni F."/>
            <person name="Magnuson J."/>
            <person name="Mondo S."/>
            <person name="Nolan M."/>
            <person name="Ohm R."/>
            <person name="Pangilinan J."/>
            <person name="Park H.-J."/>
            <person name="Ramirez L."/>
            <person name="Alfaro M."/>
            <person name="Sun H."/>
            <person name="Tritt A."/>
            <person name="Yoshinaga Y."/>
            <person name="Zwiers L.-H."/>
            <person name="Turgeon B.G."/>
            <person name="Goodwin S.B."/>
            <person name="Spatafora J.W."/>
            <person name="Crous P.W."/>
            <person name="Grigoriev I.V."/>
        </authorList>
    </citation>
    <scope>NUCLEOTIDE SEQUENCE</scope>
    <source>
        <strain evidence="12">P77</strain>
    </source>
</reference>
<feature type="transmembrane region" description="Helical" evidence="10">
    <location>
        <begin position="221"/>
        <end position="239"/>
    </location>
</feature>
<dbReference type="EMBL" id="ML975250">
    <property type="protein sequence ID" value="KAF1838625.1"/>
    <property type="molecule type" value="Genomic_DNA"/>
</dbReference>
<dbReference type="Gene3D" id="1.20.1250.20">
    <property type="entry name" value="MFS general substrate transporter like domains"/>
    <property type="match status" value="1"/>
</dbReference>
<dbReference type="InterPro" id="IPR020846">
    <property type="entry name" value="MFS_dom"/>
</dbReference>
<dbReference type="GO" id="GO:0005886">
    <property type="term" value="C:plasma membrane"/>
    <property type="evidence" value="ECO:0007669"/>
    <property type="project" value="UniProtKB-SubCell"/>
</dbReference>
<organism evidence="12 13">
    <name type="scientific">Decorospora gaudefroyi</name>
    <dbReference type="NCBI Taxonomy" id="184978"/>
    <lineage>
        <taxon>Eukaryota</taxon>
        <taxon>Fungi</taxon>
        <taxon>Dikarya</taxon>
        <taxon>Ascomycota</taxon>
        <taxon>Pezizomycotina</taxon>
        <taxon>Dothideomycetes</taxon>
        <taxon>Pleosporomycetidae</taxon>
        <taxon>Pleosporales</taxon>
        <taxon>Pleosporineae</taxon>
        <taxon>Pleosporaceae</taxon>
        <taxon>Decorospora</taxon>
    </lineage>
</organism>
<evidence type="ECO:0000259" key="11">
    <source>
        <dbReference type="PROSITE" id="PS50850"/>
    </source>
</evidence>
<feature type="region of interest" description="Disordered" evidence="9">
    <location>
        <begin position="57"/>
        <end position="79"/>
    </location>
</feature>
<feature type="transmembrane region" description="Helical" evidence="10">
    <location>
        <begin position="564"/>
        <end position="583"/>
    </location>
</feature>
<feature type="transmembrane region" description="Helical" evidence="10">
    <location>
        <begin position="488"/>
        <end position="507"/>
    </location>
</feature>
<dbReference type="SUPFAM" id="SSF103473">
    <property type="entry name" value="MFS general substrate transporter"/>
    <property type="match status" value="1"/>
</dbReference>
<evidence type="ECO:0000256" key="1">
    <source>
        <dbReference type="ARBA" id="ARBA00004651"/>
    </source>
</evidence>
<dbReference type="Gene3D" id="1.20.1720.10">
    <property type="entry name" value="Multidrug resistance protein D"/>
    <property type="match status" value="1"/>
</dbReference>
<keyword evidence="3" id="KW-0813">Transport</keyword>
<name>A0A6A5KJP7_9PLEO</name>